<evidence type="ECO:0000256" key="3">
    <source>
        <dbReference type="ARBA" id="ARBA00022729"/>
    </source>
</evidence>
<evidence type="ECO:0000313" key="7">
    <source>
        <dbReference type="Proteomes" id="UP001209878"/>
    </source>
</evidence>
<gene>
    <name evidence="6" type="ORF">NP493_523g00004</name>
</gene>
<keyword evidence="7" id="KW-1185">Reference proteome</keyword>
<dbReference type="EMBL" id="JAODUO010000523">
    <property type="protein sequence ID" value="KAK2178923.1"/>
    <property type="molecule type" value="Genomic_DNA"/>
</dbReference>
<dbReference type="PANTHER" id="PTHR22906:SF43">
    <property type="entry name" value="PROPERDIN"/>
    <property type="match status" value="1"/>
</dbReference>
<dbReference type="SUPFAM" id="SSF82895">
    <property type="entry name" value="TSP-1 type 1 repeat"/>
    <property type="match status" value="1"/>
</dbReference>
<dbReference type="FunFam" id="2.20.100.10:FF:000007">
    <property type="entry name" value="Thrombospondin 1"/>
    <property type="match status" value="1"/>
</dbReference>
<dbReference type="Pfam" id="PF00090">
    <property type="entry name" value="TSP_1"/>
    <property type="match status" value="1"/>
</dbReference>
<dbReference type="InterPro" id="IPR052065">
    <property type="entry name" value="Compl_asym_regulator"/>
</dbReference>
<dbReference type="InterPro" id="IPR000884">
    <property type="entry name" value="TSP1_rpt"/>
</dbReference>
<sequence>MYEHRPCAGRLVWNNNKQRCDWRSHTCKCIVLPKGPVIDGQWSEWDSWSSCSVTCDGGQQQRDRQCDDPAPENGGKDCVGISTERRACSKWKCPGM</sequence>
<dbReference type="Gene3D" id="2.20.100.10">
    <property type="entry name" value="Thrombospondin type-1 (TSP1) repeat"/>
    <property type="match status" value="1"/>
</dbReference>
<evidence type="ECO:0000256" key="1">
    <source>
        <dbReference type="ARBA" id="ARBA00004613"/>
    </source>
</evidence>
<protein>
    <submittedName>
        <fullName evidence="6">Uncharacterized protein</fullName>
    </submittedName>
</protein>
<dbReference type="PRINTS" id="PR01705">
    <property type="entry name" value="TSP1REPEAT"/>
</dbReference>
<reference evidence="6" key="1">
    <citation type="journal article" date="2023" name="Mol. Biol. Evol.">
        <title>Third-Generation Sequencing Reveals the Adaptive Role of the Epigenome in Three Deep-Sea Polychaetes.</title>
        <authorList>
            <person name="Perez M."/>
            <person name="Aroh O."/>
            <person name="Sun Y."/>
            <person name="Lan Y."/>
            <person name="Juniper S.K."/>
            <person name="Young C.R."/>
            <person name="Angers B."/>
            <person name="Qian P.Y."/>
        </authorList>
    </citation>
    <scope>NUCLEOTIDE SEQUENCE</scope>
    <source>
        <strain evidence="6">R07B-5</strain>
    </source>
</reference>
<dbReference type="Proteomes" id="UP001209878">
    <property type="component" value="Unassembled WGS sequence"/>
</dbReference>
<comment type="caution">
    <text evidence="6">The sequence shown here is derived from an EMBL/GenBank/DDBJ whole genome shotgun (WGS) entry which is preliminary data.</text>
</comment>
<name>A0AAD9KWC5_RIDPI</name>
<evidence type="ECO:0000256" key="5">
    <source>
        <dbReference type="ARBA" id="ARBA00023157"/>
    </source>
</evidence>
<dbReference type="PANTHER" id="PTHR22906">
    <property type="entry name" value="PROPERDIN"/>
    <property type="match status" value="1"/>
</dbReference>
<proteinExistence type="predicted"/>
<evidence type="ECO:0000256" key="2">
    <source>
        <dbReference type="ARBA" id="ARBA00022525"/>
    </source>
</evidence>
<dbReference type="InterPro" id="IPR036383">
    <property type="entry name" value="TSP1_rpt_sf"/>
</dbReference>
<comment type="subcellular location">
    <subcellularLocation>
        <location evidence="1">Secreted</location>
    </subcellularLocation>
</comment>
<dbReference type="PROSITE" id="PS50092">
    <property type="entry name" value="TSP1"/>
    <property type="match status" value="1"/>
</dbReference>
<keyword evidence="4" id="KW-0677">Repeat</keyword>
<keyword evidence="5" id="KW-1015">Disulfide bond</keyword>
<organism evidence="6 7">
    <name type="scientific">Ridgeia piscesae</name>
    <name type="common">Tubeworm</name>
    <dbReference type="NCBI Taxonomy" id="27915"/>
    <lineage>
        <taxon>Eukaryota</taxon>
        <taxon>Metazoa</taxon>
        <taxon>Spiralia</taxon>
        <taxon>Lophotrochozoa</taxon>
        <taxon>Annelida</taxon>
        <taxon>Polychaeta</taxon>
        <taxon>Sedentaria</taxon>
        <taxon>Canalipalpata</taxon>
        <taxon>Sabellida</taxon>
        <taxon>Siboglinidae</taxon>
        <taxon>Ridgeia</taxon>
    </lineage>
</organism>
<evidence type="ECO:0000313" key="6">
    <source>
        <dbReference type="EMBL" id="KAK2178923.1"/>
    </source>
</evidence>
<keyword evidence="3" id="KW-0732">Signal</keyword>
<dbReference type="AlphaFoldDB" id="A0AAD9KWC5"/>
<keyword evidence="2" id="KW-0964">Secreted</keyword>
<dbReference type="SMART" id="SM00209">
    <property type="entry name" value="TSP1"/>
    <property type="match status" value="1"/>
</dbReference>
<evidence type="ECO:0000256" key="4">
    <source>
        <dbReference type="ARBA" id="ARBA00022737"/>
    </source>
</evidence>
<accession>A0AAD9KWC5</accession>